<accession>A0A399FA11</accession>
<evidence type="ECO:0000313" key="2">
    <source>
        <dbReference type="EMBL" id="RIH91742.1"/>
    </source>
</evidence>
<dbReference type="EMBL" id="QWLB01000033">
    <property type="protein sequence ID" value="RIH91742.1"/>
    <property type="molecule type" value="Genomic_DNA"/>
</dbReference>
<dbReference type="RefSeq" id="WP_119357789.1">
    <property type="nucleotide sequence ID" value="NZ_BJXM01000021.1"/>
</dbReference>
<dbReference type="Pfam" id="PF01037">
    <property type="entry name" value="AsnC_trans_reg"/>
    <property type="match status" value="1"/>
</dbReference>
<keyword evidence="3" id="KW-1185">Reference proteome</keyword>
<organism evidence="2 3">
    <name type="scientific">Meiothermus granaticius NBRC 107808</name>
    <dbReference type="NCBI Taxonomy" id="1227551"/>
    <lineage>
        <taxon>Bacteria</taxon>
        <taxon>Thermotogati</taxon>
        <taxon>Deinococcota</taxon>
        <taxon>Deinococci</taxon>
        <taxon>Thermales</taxon>
        <taxon>Thermaceae</taxon>
        <taxon>Meiothermus</taxon>
    </lineage>
</organism>
<dbReference type="Proteomes" id="UP000266178">
    <property type="component" value="Unassembled WGS sequence"/>
</dbReference>
<feature type="domain" description="Transcription regulator AsnC/Lrp ligand binding" evidence="1">
    <location>
        <begin position="52"/>
        <end position="108"/>
    </location>
</feature>
<reference evidence="2 3" key="1">
    <citation type="submission" date="2018-08" db="EMBL/GenBank/DDBJ databases">
        <title>Meiothermus granaticius genome AF-68 sequencing project.</title>
        <authorList>
            <person name="Da Costa M.S."/>
            <person name="Albuquerque L."/>
            <person name="Raposo P."/>
            <person name="Froufe H.J.C."/>
            <person name="Barroso C.S."/>
            <person name="Egas C."/>
        </authorList>
    </citation>
    <scope>NUCLEOTIDE SEQUENCE [LARGE SCALE GENOMIC DNA]</scope>
    <source>
        <strain evidence="2 3">AF-68</strain>
    </source>
</reference>
<name>A0A399FA11_9DEIN</name>
<dbReference type="AlphaFoldDB" id="A0A399FA11"/>
<dbReference type="InterPro" id="IPR011008">
    <property type="entry name" value="Dimeric_a/b-barrel"/>
</dbReference>
<protein>
    <submittedName>
        <fullName evidence="2">Lrp/AsnC ligand binding domain protein</fullName>
    </submittedName>
</protein>
<sequence>MLREALMAMMEMKARQAHLLEEARVMQLLHRARHSEAPQKVSAYVFVSACQPKRVAWALRRIPGVLKADALSGTSEALLVVEQRSLEELHHLLYRVESIPGVQKVLVRFAA</sequence>
<dbReference type="SUPFAM" id="SSF54909">
    <property type="entry name" value="Dimeric alpha+beta barrel"/>
    <property type="match status" value="1"/>
</dbReference>
<proteinExistence type="predicted"/>
<dbReference type="InterPro" id="IPR019887">
    <property type="entry name" value="Tscrpt_reg_AsnC/Lrp_C"/>
</dbReference>
<evidence type="ECO:0000259" key="1">
    <source>
        <dbReference type="Pfam" id="PF01037"/>
    </source>
</evidence>
<comment type="caution">
    <text evidence="2">The sequence shown here is derived from an EMBL/GenBank/DDBJ whole genome shotgun (WGS) entry which is preliminary data.</text>
</comment>
<dbReference type="Gene3D" id="3.30.70.920">
    <property type="match status" value="1"/>
</dbReference>
<gene>
    <name evidence="2" type="ORF">Mgrana_02318</name>
</gene>
<dbReference type="OrthoDB" id="27216at2"/>
<evidence type="ECO:0000313" key="3">
    <source>
        <dbReference type="Proteomes" id="UP000266178"/>
    </source>
</evidence>